<feature type="transmembrane region" description="Helical" evidence="13">
    <location>
        <begin position="43"/>
        <end position="61"/>
    </location>
</feature>
<dbReference type="Gene3D" id="1.10.287.130">
    <property type="match status" value="1"/>
</dbReference>
<evidence type="ECO:0000256" key="6">
    <source>
        <dbReference type="ARBA" id="ARBA00022692"/>
    </source>
</evidence>
<protein>
    <recommendedName>
        <fullName evidence="3">histidine kinase</fullName>
        <ecNumber evidence="3">2.7.13.3</ecNumber>
    </recommendedName>
</protein>
<dbReference type="EC" id="2.7.13.3" evidence="3"/>
<evidence type="ECO:0000256" key="3">
    <source>
        <dbReference type="ARBA" id="ARBA00012438"/>
    </source>
</evidence>
<evidence type="ECO:0000259" key="15">
    <source>
        <dbReference type="PROSITE" id="PS50113"/>
    </source>
</evidence>
<dbReference type="GO" id="GO:0007234">
    <property type="term" value="P:osmosensory signaling via phosphorelay pathway"/>
    <property type="evidence" value="ECO:0007669"/>
    <property type="project" value="TreeGrafter"/>
</dbReference>
<dbReference type="GO" id="GO:0016020">
    <property type="term" value="C:membrane"/>
    <property type="evidence" value="ECO:0007669"/>
    <property type="project" value="UniProtKB-SubCell"/>
</dbReference>
<feature type="transmembrane region" description="Helical" evidence="13">
    <location>
        <begin position="124"/>
        <end position="141"/>
    </location>
</feature>
<sequence length="587" mass="66024">MRRSERHQSPQLADALPRRLMRLWCQLLHVPYAEAQRRRQGEFLAGALFFILSIWLLTALFPIPNMPRPFGEFFVPMSLLGNALFLGAYLLNRRGWYGWAVGVTLIAFTLNTLFSVLLSAERDRLFFLNYLLVPIMLGIALLHLRHAFLFYVLIVASFLMPLLIYPAERAAIFNIMLFVALVGLISLVLIYHRNLVEQERQRQLSESEVRYRSLVEVCPDAIVVVSDGKFIFVNPAAVALFGAQSADELLGKSAITFIDPAFRRDVSESLLRPRDDHPVEQRIIRLDGTTRAVEVIGSAILYDGKRARQSVIRDITERQRAQQQALELTLEREKIKMLEQFISDTSHDLRTPIATLNASAYVFEKLSQKIAEASAQKDDESLVRTLSQLSERARSLQVTARRLARIVEGMFDMARLDGLTTFTLSRTDLNTVVARALESYFADAEQAGCALHFAPCEQRLPVFLNEVEFGRVVHNLVENALQYTPRGGQISVSTYAQSGAAIFEVRDTGIGIAADELPHIFERFYRTDKARSTHTGGAGLGLAIAKKIVEAHRGRIAVESQPERGTTFRVFLPIVATQELSSHKPAS</sequence>
<evidence type="ECO:0000256" key="11">
    <source>
        <dbReference type="ARBA" id="ARBA00023012"/>
    </source>
</evidence>
<keyword evidence="9" id="KW-0067">ATP-binding</keyword>
<dbReference type="InterPro" id="IPR004358">
    <property type="entry name" value="Sig_transdc_His_kin-like_C"/>
</dbReference>
<feature type="transmembrane region" description="Helical" evidence="13">
    <location>
        <begin position="96"/>
        <end position="118"/>
    </location>
</feature>
<dbReference type="InterPro" id="IPR036097">
    <property type="entry name" value="HisK_dim/P_sf"/>
</dbReference>
<comment type="caution">
    <text evidence="16">The sequence shown here is derived from an EMBL/GenBank/DDBJ whole genome shotgun (WGS) entry which is preliminary data.</text>
</comment>
<dbReference type="InterPro" id="IPR035965">
    <property type="entry name" value="PAS-like_dom_sf"/>
</dbReference>
<evidence type="ECO:0000313" key="17">
    <source>
        <dbReference type="Proteomes" id="UP000229681"/>
    </source>
</evidence>
<feature type="transmembrane region" description="Helical" evidence="13">
    <location>
        <begin position="148"/>
        <end position="165"/>
    </location>
</feature>
<dbReference type="InterPro" id="IPR050351">
    <property type="entry name" value="BphY/WalK/GraS-like"/>
</dbReference>
<dbReference type="InterPro" id="IPR005467">
    <property type="entry name" value="His_kinase_dom"/>
</dbReference>
<feature type="domain" description="PAC" evidence="15">
    <location>
        <begin position="277"/>
        <end position="327"/>
    </location>
</feature>
<keyword evidence="8" id="KW-0418">Kinase</keyword>
<dbReference type="GO" id="GO:0000156">
    <property type="term" value="F:phosphorelay response regulator activity"/>
    <property type="evidence" value="ECO:0007669"/>
    <property type="project" value="TreeGrafter"/>
</dbReference>
<keyword evidence="5" id="KW-0808">Transferase</keyword>
<dbReference type="PANTHER" id="PTHR42878:SF7">
    <property type="entry name" value="SENSOR HISTIDINE KINASE GLRK"/>
    <property type="match status" value="1"/>
</dbReference>
<accession>A0A2M8PDD0</accession>
<keyword evidence="6 13" id="KW-0812">Transmembrane</keyword>
<keyword evidence="7" id="KW-0547">Nucleotide-binding</keyword>
<dbReference type="InterPro" id="IPR036890">
    <property type="entry name" value="HATPase_C_sf"/>
</dbReference>
<dbReference type="Gene3D" id="3.30.450.20">
    <property type="entry name" value="PAS domain"/>
    <property type="match status" value="1"/>
</dbReference>
<evidence type="ECO:0000256" key="8">
    <source>
        <dbReference type="ARBA" id="ARBA00022777"/>
    </source>
</evidence>
<gene>
    <name evidence="16" type="ORF">CUN49_09985</name>
</gene>
<evidence type="ECO:0000256" key="1">
    <source>
        <dbReference type="ARBA" id="ARBA00000085"/>
    </source>
</evidence>
<dbReference type="GO" id="GO:0000155">
    <property type="term" value="F:phosphorelay sensor kinase activity"/>
    <property type="evidence" value="ECO:0007669"/>
    <property type="project" value="InterPro"/>
</dbReference>
<dbReference type="SUPFAM" id="SSF47384">
    <property type="entry name" value="Homodimeric domain of signal transducing histidine kinase"/>
    <property type="match status" value="1"/>
</dbReference>
<dbReference type="SMART" id="SM00387">
    <property type="entry name" value="HATPase_c"/>
    <property type="match status" value="1"/>
</dbReference>
<reference evidence="16 17" key="1">
    <citation type="submission" date="2017-11" db="EMBL/GenBank/DDBJ databases">
        <title>Evolution of Phototrophy in the Chloroflexi Phylum Driven by Horizontal Gene Transfer.</title>
        <authorList>
            <person name="Ward L.M."/>
            <person name="Hemp J."/>
            <person name="Shih P.M."/>
            <person name="Mcglynn S.E."/>
            <person name="Fischer W."/>
        </authorList>
    </citation>
    <scope>NUCLEOTIDE SEQUENCE [LARGE SCALE GENOMIC DNA]</scope>
    <source>
        <strain evidence="16">JP3_13</strain>
    </source>
</reference>
<evidence type="ECO:0000256" key="10">
    <source>
        <dbReference type="ARBA" id="ARBA00022989"/>
    </source>
</evidence>
<evidence type="ECO:0000259" key="14">
    <source>
        <dbReference type="PROSITE" id="PS50109"/>
    </source>
</evidence>
<dbReference type="InterPro" id="IPR003594">
    <property type="entry name" value="HATPase_dom"/>
</dbReference>
<comment type="catalytic activity">
    <reaction evidence="1">
        <text>ATP + protein L-histidine = ADP + protein N-phospho-L-histidine.</text>
        <dbReference type="EC" id="2.7.13.3"/>
    </reaction>
</comment>
<dbReference type="CDD" id="cd00130">
    <property type="entry name" value="PAS"/>
    <property type="match status" value="1"/>
</dbReference>
<proteinExistence type="predicted"/>
<dbReference type="GO" id="GO:0030295">
    <property type="term" value="F:protein kinase activator activity"/>
    <property type="evidence" value="ECO:0007669"/>
    <property type="project" value="TreeGrafter"/>
</dbReference>
<dbReference type="AlphaFoldDB" id="A0A2M8PDD0"/>
<dbReference type="Pfam" id="PF02518">
    <property type="entry name" value="HATPase_c"/>
    <property type="match status" value="1"/>
</dbReference>
<dbReference type="NCBIfam" id="TIGR00229">
    <property type="entry name" value="sensory_box"/>
    <property type="match status" value="1"/>
</dbReference>
<dbReference type="SUPFAM" id="SSF55785">
    <property type="entry name" value="PYP-like sensor domain (PAS domain)"/>
    <property type="match status" value="1"/>
</dbReference>
<evidence type="ECO:0000256" key="13">
    <source>
        <dbReference type="SAM" id="Phobius"/>
    </source>
</evidence>
<name>A0A2M8PDD0_9CHLR</name>
<evidence type="ECO:0000256" key="9">
    <source>
        <dbReference type="ARBA" id="ARBA00022840"/>
    </source>
</evidence>
<keyword evidence="10 13" id="KW-1133">Transmembrane helix</keyword>
<evidence type="ECO:0000256" key="2">
    <source>
        <dbReference type="ARBA" id="ARBA00004141"/>
    </source>
</evidence>
<comment type="subcellular location">
    <subcellularLocation>
        <location evidence="2">Membrane</location>
        <topology evidence="2">Multi-pass membrane protein</topology>
    </subcellularLocation>
</comment>
<dbReference type="CDD" id="cd00075">
    <property type="entry name" value="HATPase"/>
    <property type="match status" value="1"/>
</dbReference>
<dbReference type="InterPro" id="IPR003661">
    <property type="entry name" value="HisK_dim/P_dom"/>
</dbReference>
<dbReference type="InterPro" id="IPR000700">
    <property type="entry name" value="PAS-assoc_C"/>
</dbReference>
<feature type="transmembrane region" description="Helical" evidence="13">
    <location>
        <begin position="171"/>
        <end position="192"/>
    </location>
</feature>
<dbReference type="PROSITE" id="PS50113">
    <property type="entry name" value="PAC"/>
    <property type="match status" value="1"/>
</dbReference>
<dbReference type="InterPro" id="IPR000014">
    <property type="entry name" value="PAS"/>
</dbReference>
<dbReference type="PRINTS" id="PR00344">
    <property type="entry name" value="BCTRLSENSOR"/>
</dbReference>
<dbReference type="EMBL" id="PGTM01000139">
    <property type="protein sequence ID" value="PJF35556.1"/>
    <property type="molecule type" value="Genomic_DNA"/>
</dbReference>
<dbReference type="GO" id="GO:0005524">
    <property type="term" value="F:ATP binding"/>
    <property type="evidence" value="ECO:0007669"/>
    <property type="project" value="UniProtKB-KW"/>
</dbReference>
<dbReference type="SMART" id="SM00091">
    <property type="entry name" value="PAS"/>
    <property type="match status" value="1"/>
</dbReference>
<keyword evidence="11" id="KW-0902">Two-component regulatory system</keyword>
<dbReference type="PANTHER" id="PTHR42878">
    <property type="entry name" value="TWO-COMPONENT HISTIDINE KINASE"/>
    <property type="match status" value="1"/>
</dbReference>
<dbReference type="PROSITE" id="PS50109">
    <property type="entry name" value="HIS_KIN"/>
    <property type="match status" value="1"/>
</dbReference>
<dbReference type="Pfam" id="PF00512">
    <property type="entry name" value="HisKA"/>
    <property type="match status" value="1"/>
</dbReference>
<evidence type="ECO:0000313" key="16">
    <source>
        <dbReference type="EMBL" id="PJF35556.1"/>
    </source>
</evidence>
<feature type="domain" description="Histidine kinase" evidence="14">
    <location>
        <begin position="344"/>
        <end position="576"/>
    </location>
</feature>
<dbReference type="Gene3D" id="3.30.565.10">
    <property type="entry name" value="Histidine kinase-like ATPase, C-terminal domain"/>
    <property type="match status" value="1"/>
</dbReference>
<evidence type="ECO:0000256" key="12">
    <source>
        <dbReference type="ARBA" id="ARBA00023136"/>
    </source>
</evidence>
<dbReference type="Proteomes" id="UP000229681">
    <property type="component" value="Unassembled WGS sequence"/>
</dbReference>
<evidence type="ECO:0000256" key="7">
    <source>
        <dbReference type="ARBA" id="ARBA00022741"/>
    </source>
</evidence>
<organism evidence="16 17">
    <name type="scientific">Candidatus Thermofonsia Clade 1 bacterium</name>
    <dbReference type="NCBI Taxonomy" id="2364210"/>
    <lineage>
        <taxon>Bacteria</taxon>
        <taxon>Bacillati</taxon>
        <taxon>Chloroflexota</taxon>
        <taxon>Candidatus Thermofontia</taxon>
        <taxon>Candidatus Thermofonsia Clade 1</taxon>
    </lineage>
</organism>
<dbReference type="FunFam" id="3.30.565.10:FF:000006">
    <property type="entry name" value="Sensor histidine kinase WalK"/>
    <property type="match status" value="1"/>
</dbReference>
<dbReference type="SUPFAM" id="SSF55874">
    <property type="entry name" value="ATPase domain of HSP90 chaperone/DNA topoisomerase II/histidine kinase"/>
    <property type="match status" value="1"/>
</dbReference>
<evidence type="ECO:0000256" key="5">
    <source>
        <dbReference type="ARBA" id="ARBA00022679"/>
    </source>
</evidence>
<dbReference type="CDD" id="cd00082">
    <property type="entry name" value="HisKA"/>
    <property type="match status" value="1"/>
</dbReference>
<dbReference type="SMART" id="SM00388">
    <property type="entry name" value="HisKA"/>
    <property type="match status" value="1"/>
</dbReference>
<keyword evidence="12 13" id="KW-0472">Membrane</keyword>
<keyword evidence="4" id="KW-0597">Phosphoprotein</keyword>
<evidence type="ECO:0000256" key="4">
    <source>
        <dbReference type="ARBA" id="ARBA00022553"/>
    </source>
</evidence>
<dbReference type="Pfam" id="PF13426">
    <property type="entry name" value="PAS_9"/>
    <property type="match status" value="1"/>
</dbReference>